<keyword evidence="4" id="KW-1185">Reference proteome</keyword>
<evidence type="ECO:0000256" key="2">
    <source>
        <dbReference type="SAM" id="Phobius"/>
    </source>
</evidence>
<feature type="coiled-coil region" evidence="1">
    <location>
        <begin position="15"/>
        <end position="49"/>
    </location>
</feature>
<protein>
    <submittedName>
        <fullName evidence="3">Uncharacterized protein</fullName>
    </submittedName>
</protein>
<comment type="caution">
    <text evidence="3">The sequence shown here is derived from an EMBL/GenBank/DDBJ whole genome shotgun (WGS) entry which is preliminary data.</text>
</comment>
<evidence type="ECO:0000313" key="3">
    <source>
        <dbReference type="EMBL" id="KAH3720966.1"/>
    </source>
</evidence>
<keyword evidence="2" id="KW-0472">Membrane</keyword>
<reference evidence="3" key="1">
    <citation type="journal article" date="2019" name="bioRxiv">
        <title>The Genome of the Zebra Mussel, Dreissena polymorpha: A Resource for Invasive Species Research.</title>
        <authorList>
            <person name="McCartney M.A."/>
            <person name="Auch B."/>
            <person name="Kono T."/>
            <person name="Mallez S."/>
            <person name="Zhang Y."/>
            <person name="Obille A."/>
            <person name="Becker A."/>
            <person name="Abrahante J.E."/>
            <person name="Garbe J."/>
            <person name="Badalamenti J.P."/>
            <person name="Herman A."/>
            <person name="Mangelson H."/>
            <person name="Liachko I."/>
            <person name="Sullivan S."/>
            <person name="Sone E.D."/>
            <person name="Koren S."/>
            <person name="Silverstein K.A.T."/>
            <person name="Beckman K.B."/>
            <person name="Gohl D.M."/>
        </authorList>
    </citation>
    <scope>NUCLEOTIDE SEQUENCE</scope>
    <source>
        <strain evidence="3">Duluth1</strain>
        <tissue evidence="3">Whole animal</tissue>
    </source>
</reference>
<dbReference type="Proteomes" id="UP000828390">
    <property type="component" value="Unassembled WGS sequence"/>
</dbReference>
<keyword evidence="2" id="KW-1133">Transmembrane helix</keyword>
<gene>
    <name evidence="3" type="ORF">DPMN_063878</name>
</gene>
<name>A0A9D4HLL2_DREPO</name>
<sequence length="170" mass="19887">MVKLLERMEYKDEAINELRQIQQSQEATISKLRKDVDQIKFEKEQLKESFLKCEFAIKSLGSIVENAEYKNKTEETNARDYDNANTLGENMDSSNVSIYRDNPTKRLPIISHLIKRNTNGPTITGFVQQLPQSLLLSLLVPLLYMYYNYFAYATSFATSNINYIFYYYND</sequence>
<keyword evidence="2" id="KW-0812">Transmembrane</keyword>
<proteinExistence type="predicted"/>
<organism evidence="3 4">
    <name type="scientific">Dreissena polymorpha</name>
    <name type="common">Zebra mussel</name>
    <name type="synonym">Mytilus polymorpha</name>
    <dbReference type="NCBI Taxonomy" id="45954"/>
    <lineage>
        <taxon>Eukaryota</taxon>
        <taxon>Metazoa</taxon>
        <taxon>Spiralia</taxon>
        <taxon>Lophotrochozoa</taxon>
        <taxon>Mollusca</taxon>
        <taxon>Bivalvia</taxon>
        <taxon>Autobranchia</taxon>
        <taxon>Heteroconchia</taxon>
        <taxon>Euheterodonta</taxon>
        <taxon>Imparidentia</taxon>
        <taxon>Neoheterodontei</taxon>
        <taxon>Myida</taxon>
        <taxon>Dreissenoidea</taxon>
        <taxon>Dreissenidae</taxon>
        <taxon>Dreissena</taxon>
    </lineage>
</organism>
<evidence type="ECO:0000256" key="1">
    <source>
        <dbReference type="SAM" id="Coils"/>
    </source>
</evidence>
<dbReference type="EMBL" id="JAIWYP010000013">
    <property type="protein sequence ID" value="KAH3720966.1"/>
    <property type="molecule type" value="Genomic_DNA"/>
</dbReference>
<dbReference type="AlphaFoldDB" id="A0A9D4HLL2"/>
<accession>A0A9D4HLL2</accession>
<feature type="transmembrane region" description="Helical" evidence="2">
    <location>
        <begin position="149"/>
        <end position="168"/>
    </location>
</feature>
<evidence type="ECO:0000313" key="4">
    <source>
        <dbReference type="Proteomes" id="UP000828390"/>
    </source>
</evidence>
<keyword evidence="1" id="KW-0175">Coiled coil</keyword>
<reference evidence="3" key="2">
    <citation type="submission" date="2020-11" db="EMBL/GenBank/DDBJ databases">
        <authorList>
            <person name="McCartney M.A."/>
            <person name="Auch B."/>
            <person name="Kono T."/>
            <person name="Mallez S."/>
            <person name="Becker A."/>
            <person name="Gohl D.M."/>
            <person name="Silverstein K.A.T."/>
            <person name="Koren S."/>
            <person name="Bechman K.B."/>
            <person name="Herman A."/>
            <person name="Abrahante J.E."/>
            <person name="Garbe J."/>
        </authorList>
    </citation>
    <scope>NUCLEOTIDE SEQUENCE</scope>
    <source>
        <strain evidence="3">Duluth1</strain>
        <tissue evidence="3">Whole animal</tissue>
    </source>
</reference>